<dbReference type="AlphaFoldDB" id="A0A370U3P5"/>
<evidence type="ECO:0000313" key="3">
    <source>
        <dbReference type="Proteomes" id="UP000254866"/>
    </source>
</evidence>
<dbReference type="GeneID" id="43595229"/>
<dbReference type="RefSeq" id="XP_031875057.1">
    <property type="nucleotide sequence ID" value="XM_032011003.1"/>
</dbReference>
<proteinExistence type="predicted"/>
<protein>
    <submittedName>
        <fullName evidence="2">Uncharacterized protein</fullName>
    </submittedName>
</protein>
<keyword evidence="3" id="KW-1185">Reference proteome</keyword>
<feature type="region of interest" description="Disordered" evidence="1">
    <location>
        <begin position="86"/>
        <end position="105"/>
    </location>
</feature>
<reference evidence="2 3" key="1">
    <citation type="journal article" date="2018" name="IMA Fungus">
        <title>IMA Genome-F 9: Draft genome sequence of Annulohypoxylon stygium, Aspergillus mulundensis, Berkeleyomyces basicola (syn. Thielaviopsis basicola), Ceratocystis smalleyi, two Cercospora beticola strains, Coleophoma cylindrospora, Fusarium fracticaudum, Phialophora cf. hyalina, and Morchella septimelata.</title>
        <authorList>
            <person name="Wingfield B.D."/>
            <person name="Bills G.F."/>
            <person name="Dong Y."/>
            <person name="Huang W."/>
            <person name="Nel W.J."/>
            <person name="Swalarsk-Parry B.S."/>
            <person name="Vaghefi N."/>
            <person name="Wilken P.M."/>
            <person name="An Z."/>
            <person name="de Beer Z.W."/>
            <person name="De Vos L."/>
            <person name="Chen L."/>
            <person name="Duong T.A."/>
            <person name="Gao Y."/>
            <person name="Hammerbacher A."/>
            <person name="Kikkert J.R."/>
            <person name="Li Y."/>
            <person name="Li H."/>
            <person name="Li K."/>
            <person name="Li Q."/>
            <person name="Liu X."/>
            <person name="Ma X."/>
            <person name="Naidoo K."/>
            <person name="Pethybridge S.J."/>
            <person name="Sun J."/>
            <person name="Steenkamp E.T."/>
            <person name="van der Nest M.A."/>
            <person name="van Wyk S."/>
            <person name="Wingfield M.J."/>
            <person name="Xiong C."/>
            <person name="Yue Q."/>
            <person name="Zhang X."/>
        </authorList>
    </citation>
    <scope>NUCLEOTIDE SEQUENCE [LARGE SCALE GENOMIC DNA]</scope>
    <source>
        <strain evidence="2 3">BP 5553</strain>
    </source>
</reference>
<comment type="caution">
    <text evidence="2">The sequence shown here is derived from an EMBL/GenBank/DDBJ whole genome shotgun (WGS) entry which is preliminary data.</text>
</comment>
<evidence type="ECO:0000256" key="1">
    <source>
        <dbReference type="SAM" id="MobiDB-lite"/>
    </source>
</evidence>
<name>A0A370U3P5_9HELO</name>
<evidence type="ECO:0000313" key="2">
    <source>
        <dbReference type="EMBL" id="RDL42401.1"/>
    </source>
</evidence>
<dbReference type="EMBL" id="NPIC01000001">
    <property type="protein sequence ID" value="RDL42401.1"/>
    <property type="molecule type" value="Genomic_DNA"/>
</dbReference>
<sequence length="125" mass="13551">MSTLSGGIGLSTASAGMRLWRTVVYFSLRGMLWLPESAGIRWGDVCEIREAVDGFFLDEARAARSRSESETLDDDGNVKGIEEILGKGNSGSIIGDVRSEKTQADEDEQELKAILACQALPEPED</sequence>
<dbReference type="Proteomes" id="UP000254866">
    <property type="component" value="Unassembled WGS sequence"/>
</dbReference>
<organism evidence="2 3">
    <name type="scientific">Venustampulla echinocandica</name>
    <dbReference type="NCBI Taxonomy" id="2656787"/>
    <lineage>
        <taxon>Eukaryota</taxon>
        <taxon>Fungi</taxon>
        <taxon>Dikarya</taxon>
        <taxon>Ascomycota</taxon>
        <taxon>Pezizomycotina</taxon>
        <taxon>Leotiomycetes</taxon>
        <taxon>Helotiales</taxon>
        <taxon>Pleuroascaceae</taxon>
        <taxon>Venustampulla</taxon>
    </lineage>
</organism>
<gene>
    <name evidence="2" type="ORF">BP5553_02380</name>
</gene>
<accession>A0A370U3P5</accession>